<proteinExistence type="predicted"/>
<dbReference type="Proteomes" id="UP000192328">
    <property type="component" value="Unassembled WGS sequence"/>
</dbReference>
<evidence type="ECO:0000313" key="2">
    <source>
        <dbReference type="Proteomes" id="UP000192328"/>
    </source>
</evidence>
<keyword evidence="2" id="KW-1185">Reference proteome</keyword>
<organism evidence="1 2">
    <name type="scientific">Aristaeella lactis</name>
    <dbReference type="NCBI Taxonomy" id="3046383"/>
    <lineage>
        <taxon>Bacteria</taxon>
        <taxon>Bacillati</taxon>
        <taxon>Bacillota</taxon>
        <taxon>Clostridia</taxon>
        <taxon>Eubacteriales</taxon>
        <taxon>Aristaeellaceae</taxon>
        <taxon>Aristaeella</taxon>
    </lineage>
</organism>
<reference evidence="1" key="1">
    <citation type="submission" date="2017-04" db="EMBL/GenBank/DDBJ databases">
        <authorList>
            <person name="Varghese N."/>
            <person name="Submissions S."/>
        </authorList>
    </citation>
    <scope>NUCLEOTIDE SEQUENCE</scope>
    <source>
        <strain evidence="1">WTE2008</strain>
    </source>
</reference>
<name>A0AC61PKK7_9FIRM</name>
<evidence type="ECO:0000313" key="1">
    <source>
        <dbReference type="EMBL" id="SMC54408.1"/>
    </source>
</evidence>
<gene>
    <name evidence="1" type="ORF">SAMN06297397_1352</name>
</gene>
<protein>
    <submittedName>
        <fullName evidence="1">ABC-type glycerol-3-phosphate transport system, substrate-binding protein</fullName>
    </submittedName>
</protein>
<comment type="caution">
    <text evidence="1">The sequence shown here is derived from an EMBL/GenBank/DDBJ whole genome shotgun (WGS) entry which is preliminary data.</text>
</comment>
<sequence>MKKPIIKTTFLWIMTLILCVTTCATAFASAGDRTLKHYSASDSTGSVNNVYKTSGGFCADIEDMNGRMLLLFMDFQAEPEKYEIQENAEDDEQAEEVCCYFSWNDELYALVTRKASDGDSQIINAIAVKHIRLEDGKAVPEDSSLPELDCGMLLDDLGDNMYFYPAKVFTSGDRLVGTAYGMNGPIVFCFDLETGDYTCLETGDISEIAPGPEGSVLVTRADWGAKEAKIIRISLEDQREEEITEITDATNYLNPCYDAEKNILYYANGGELWAMPMDGTAQAEVVNDCPIDGGGAICTSDGFLLMWDYSTILLRNTDPAQRASTTLRIRDTSYNGVMSETVYTLNNKRGDISVIIQPDWDGVQTDIPQSLLNQDADTDIYVLQYESNDFRAIRTRGYAADLSGNAQVAAGVDRMYPFIRDALKQDGKIIAVPIEISGQTVGINHEMWKKLGETEEELPKTWSQFFDWLETLPDRLAGRNDVCVCDSPREDFISAITMTILYEYQVWMDGKGEDYAFNSPVMNELLTRLNNLDYDALDMKDRHYYDDGYTAGEYKDPLLSVYTDPGMMGYYKPMLIGFAEDETPIQPVQMCVAFVNPYSEHQEEAAEFLALALDSMYFRTEYAIFADKTEPIRSAYYENDLERAKENIEAAEEALEKAEDGEERANLEDTLKEFREYLQNVEEYDWSMSPEAIEDYQKRLPSLKVLDYLFLYDIVGNTDAEEQQEFAELFSGNTDPGELLNRIDQKVQMIRMEGN</sequence>
<dbReference type="EMBL" id="FWXZ01000002">
    <property type="protein sequence ID" value="SMC54408.1"/>
    <property type="molecule type" value="Genomic_DNA"/>
</dbReference>
<accession>A0AC61PKK7</accession>